<feature type="transmembrane region" description="Helical" evidence="1">
    <location>
        <begin position="164"/>
        <end position="183"/>
    </location>
</feature>
<accession>A0A261EUE5</accession>
<comment type="caution">
    <text evidence="2">The sequence shown here is derived from an EMBL/GenBank/DDBJ whole genome shotgun (WGS) entry which is preliminary data.</text>
</comment>
<protein>
    <recommendedName>
        <fullName evidence="4">DUF368 domain-containing protein</fullName>
    </recommendedName>
</protein>
<dbReference type="AlphaFoldDB" id="A0A261EUE5"/>
<dbReference type="PANTHER" id="PTHR37308:SF1">
    <property type="entry name" value="POLYPRENYL-PHOSPHATE TRANSPORTER"/>
    <property type="match status" value="1"/>
</dbReference>
<feature type="transmembrane region" description="Helical" evidence="1">
    <location>
        <begin position="136"/>
        <end position="157"/>
    </location>
</feature>
<feature type="transmembrane region" description="Helical" evidence="1">
    <location>
        <begin position="46"/>
        <end position="67"/>
    </location>
</feature>
<evidence type="ECO:0000313" key="3">
    <source>
        <dbReference type="Proteomes" id="UP000216725"/>
    </source>
</evidence>
<name>A0A261EUE5_9BIFI</name>
<proteinExistence type="predicted"/>
<evidence type="ECO:0000256" key="1">
    <source>
        <dbReference type="SAM" id="Phobius"/>
    </source>
</evidence>
<evidence type="ECO:0000313" key="2">
    <source>
        <dbReference type="EMBL" id="OZG50483.1"/>
    </source>
</evidence>
<dbReference type="RefSeq" id="WP_211280508.1">
    <property type="nucleotide sequence ID" value="NZ_MWWR01000017.1"/>
</dbReference>
<dbReference type="EMBL" id="MWWR01000017">
    <property type="protein sequence ID" value="OZG50483.1"/>
    <property type="molecule type" value="Genomic_DNA"/>
</dbReference>
<keyword evidence="1" id="KW-1133">Transmembrane helix</keyword>
<feature type="transmembrane region" description="Helical" evidence="1">
    <location>
        <begin position="73"/>
        <end position="93"/>
    </location>
</feature>
<dbReference type="Pfam" id="PF04018">
    <property type="entry name" value="VCA0040-like"/>
    <property type="match status" value="1"/>
</dbReference>
<dbReference type="InterPro" id="IPR007163">
    <property type="entry name" value="VCA0040-like"/>
</dbReference>
<keyword evidence="1" id="KW-0472">Membrane</keyword>
<feature type="transmembrane region" description="Helical" evidence="1">
    <location>
        <begin position="223"/>
        <end position="241"/>
    </location>
</feature>
<organism evidence="2 3">
    <name type="scientific">Pseudoscardovia radai</name>
    <dbReference type="NCBI Taxonomy" id="987066"/>
    <lineage>
        <taxon>Bacteria</taxon>
        <taxon>Bacillati</taxon>
        <taxon>Actinomycetota</taxon>
        <taxon>Actinomycetes</taxon>
        <taxon>Bifidobacteriales</taxon>
        <taxon>Bifidobacteriaceae</taxon>
        <taxon>Pseudoscardovia</taxon>
    </lineage>
</organism>
<feature type="transmembrane region" description="Helical" evidence="1">
    <location>
        <begin position="105"/>
        <end position="124"/>
    </location>
</feature>
<feature type="transmembrane region" description="Helical" evidence="1">
    <location>
        <begin position="189"/>
        <end position="211"/>
    </location>
</feature>
<dbReference type="Proteomes" id="UP000216725">
    <property type="component" value="Unassembled WGS sequence"/>
</dbReference>
<reference evidence="2 3" key="1">
    <citation type="journal article" date="2017" name="BMC Genomics">
        <title>Comparative genomic and phylogenomic analyses of the Bifidobacteriaceae family.</title>
        <authorList>
            <person name="Lugli G.A."/>
            <person name="Milani C."/>
            <person name="Turroni F."/>
            <person name="Duranti S."/>
            <person name="Mancabelli L."/>
            <person name="Mangifesta M."/>
            <person name="Ferrario C."/>
            <person name="Modesto M."/>
            <person name="Mattarelli P."/>
            <person name="Jiri K."/>
            <person name="van Sinderen D."/>
            <person name="Ventura M."/>
        </authorList>
    </citation>
    <scope>NUCLEOTIDE SEQUENCE [LARGE SCALE GENOMIC DNA]</scope>
    <source>
        <strain evidence="2 3">DSM 24742</strain>
    </source>
</reference>
<keyword evidence="1" id="KW-0812">Transmembrane</keyword>
<keyword evidence="3" id="KW-1185">Reference proteome</keyword>
<sequence>MALADSVPGVSGGTVAFLLGFYDKFIGSIHNLFFGSRDERKEALTFLLRLGCGWIVGMILAILVLSSLFASQIYVVSSVFLGFIIGGIPVIVMEEKDGFRHVMPGVFFALLGAAIVVAVAWMSSVGGVGALTLVPVTWTMLLRLVITGAFTIGAMFLPGISGSTILLIFGAYMPVISGVRRVFGLDFSALPAILALVVGVIAGALCIVKLIKTSLEKYRPQMMYLVLGMMVGSLYAIWMGPTTLDVPQPAMSPGSFSILGCLGGFALVALLQLAKTLEDRRLKQMEDKAKSMSKTRRRAK</sequence>
<feature type="transmembrane region" description="Helical" evidence="1">
    <location>
        <begin position="15"/>
        <end position="34"/>
    </location>
</feature>
<feature type="transmembrane region" description="Helical" evidence="1">
    <location>
        <begin position="253"/>
        <end position="274"/>
    </location>
</feature>
<gene>
    <name evidence="2" type="ORF">PSRA_1513</name>
</gene>
<dbReference type="PANTHER" id="PTHR37308">
    <property type="entry name" value="INTEGRAL MEMBRANE PROTEIN"/>
    <property type="match status" value="1"/>
</dbReference>
<evidence type="ECO:0008006" key="4">
    <source>
        <dbReference type="Google" id="ProtNLM"/>
    </source>
</evidence>